<dbReference type="Pfam" id="PF00535">
    <property type="entry name" value="Glycos_transf_2"/>
    <property type="match status" value="1"/>
</dbReference>
<evidence type="ECO:0000256" key="1">
    <source>
        <dbReference type="ARBA" id="ARBA00004776"/>
    </source>
</evidence>
<keyword evidence="4" id="KW-0808">Transferase</keyword>
<feature type="domain" description="Glycosyltransferase 2-like" evidence="5">
    <location>
        <begin position="7"/>
        <end position="122"/>
    </location>
</feature>
<dbReference type="PANTHER" id="PTHR43179">
    <property type="entry name" value="RHAMNOSYLTRANSFERASE WBBL"/>
    <property type="match status" value="1"/>
</dbReference>
<dbReference type="AlphaFoldDB" id="A0A3Q9HNF4"/>
<keyword evidence="7" id="KW-1185">Reference proteome</keyword>
<dbReference type="PANTHER" id="PTHR43179:SF12">
    <property type="entry name" value="GALACTOFURANOSYLTRANSFERASE GLFT2"/>
    <property type="match status" value="1"/>
</dbReference>
<sequence length="247" mass="28095">MKEYADIVVVNYNTRSFLEGCIKSIKEYTHYPYHLIIIDNNSRDGSRAFIDKLQQKGATVIYNQKNLGCAKAWNQGIRSGKGKYIVFLNPDTLVTPGWLTKMVACAESDKRIAVVGNKQINANGIIIHAGVVEKDGQAIYRGVGEKDDPGKFDQVCDCIDVCGACYLIKREYISKIGYFDERFFMYAEETDYSFRARALGLRVVYCPVTIVHFKDGAPISFKQRQRIHQRSCRLFKKKWFKGSGEIG</sequence>
<dbReference type="GO" id="GO:0016757">
    <property type="term" value="F:glycosyltransferase activity"/>
    <property type="evidence" value="ECO:0007669"/>
    <property type="project" value="UniProtKB-KW"/>
</dbReference>
<evidence type="ECO:0000259" key="5">
    <source>
        <dbReference type="Pfam" id="PF00535"/>
    </source>
</evidence>
<evidence type="ECO:0000313" key="7">
    <source>
        <dbReference type="Proteomes" id="UP000267250"/>
    </source>
</evidence>
<comment type="similarity">
    <text evidence="2">Belongs to the glycosyltransferase 2 family.</text>
</comment>
<comment type="pathway">
    <text evidence="1">Cell wall biogenesis; cell wall polysaccharide biosynthesis.</text>
</comment>
<dbReference type="Proteomes" id="UP000267250">
    <property type="component" value="Chromosome"/>
</dbReference>
<organism evidence="6 7">
    <name type="scientific">Anoxybacter fermentans</name>
    <dbReference type="NCBI Taxonomy" id="1323375"/>
    <lineage>
        <taxon>Bacteria</taxon>
        <taxon>Bacillati</taxon>
        <taxon>Bacillota</taxon>
        <taxon>Clostridia</taxon>
        <taxon>Halanaerobiales</taxon>
        <taxon>Anoxybacter</taxon>
    </lineage>
</organism>
<evidence type="ECO:0000256" key="3">
    <source>
        <dbReference type="ARBA" id="ARBA00022676"/>
    </source>
</evidence>
<name>A0A3Q9HNF4_9FIRM</name>
<reference evidence="6 7" key="1">
    <citation type="submission" date="2016-07" db="EMBL/GenBank/DDBJ databases">
        <title>Genome and transcriptome analysis of iron-reducing fermentative bacteria Anoxybacter fermentans.</title>
        <authorList>
            <person name="Zeng X."/>
            <person name="Shao Z."/>
        </authorList>
    </citation>
    <scope>NUCLEOTIDE SEQUENCE [LARGE SCALE GENOMIC DNA]</scope>
    <source>
        <strain evidence="6 7">DY22613</strain>
    </source>
</reference>
<dbReference type="InterPro" id="IPR029044">
    <property type="entry name" value="Nucleotide-diphossugar_trans"/>
</dbReference>
<keyword evidence="3" id="KW-0328">Glycosyltransferase</keyword>
<dbReference type="Gene3D" id="3.90.550.10">
    <property type="entry name" value="Spore Coat Polysaccharide Biosynthesis Protein SpsA, Chain A"/>
    <property type="match status" value="1"/>
</dbReference>
<proteinExistence type="inferred from homology"/>
<evidence type="ECO:0000313" key="6">
    <source>
        <dbReference type="EMBL" id="AZR72016.1"/>
    </source>
</evidence>
<dbReference type="CDD" id="cd04186">
    <property type="entry name" value="GT_2_like_c"/>
    <property type="match status" value="1"/>
</dbReference>
<evidence type="ECO:0000256" key="2">
    <source>
        <dbReference type="ARBA" id="ARBA00006739"/>
    </source>
</evidence>
<protein>
    <recommendedName>
        <fullName evidence="5">Glycosyltransferase 2-like domain-containing protein</fullName>
    </recommendedName>
</protein>
<accession>A0A3Q9HNF4</accession>
<dbReference type="InterPro" id="IPR001173">
    <property type="entry name" value="Glyco_trans_2-like"/>
</dbReference>
<dbReference type="RefSeq" id="WP_164730819.1">
    <property type="nucleotide sequence ID" value="NZ_CP016379.1"/>
</dbReference>
<gene>
    <name evidence="6" type="ORF">BBF96_00500</name>
</gene>
<dbReference type="KEGG" id="aft:BBF96_00500"/>
<dbReference type="SUPFAM" id="SSF53448">
    <property type="entry name" value="Nucleotide-diphospho-sugar transferases"/>
    <property type="match status" value="1"/>
</dbReference>
<dbReference type="EMBL" id="CP016379">
    <property type="protein sequence ID" value="AZR72016.1"/>
    <property type="molecule type" value="Genomic_DNA"/>
</dbReference>
<evidence type="ECO:0000256" key="4">
    <source>
        <dbReference type="ARBA" id="ARBA00022679"/>
    </source>
</evidence>